<keyword evidence="2" id="KW-1133">Transmembrane helix</keyword>
<evidence type="ECO:0000256" key="1">
    <source>
        <dbReference type="SAM" id="MobiDB-lite"/>
    </source>
</evidence>
<comment type="caution">
    <text evidence="3">The sequence shown here is derived from an EMBL/GenBank/DDBJ whole genome shotgun (WGS) entry which is preliminary data.</text>
</comment>
<protein>
    <submittedName>
        <fullName evidence="3">Uncharacterized protein</fullName>
    </submittedName>
</protein>
<dbReference type="EMBL" id="CALNXJ010000023">
    <property type="protein sequence ID" value="CAH3127900.1"/>
    <property type="molecule type" value="Genomic_DNA"/>
</dbReference>
<feature type="non-terminal residue" evidence="3">
    <location>
        <position position="1"/>
    </location>
</feature>
<accession>A0AAU9WW20</accession>
<keyword evidence="2" id="KW-0472">Membrane</keyword>
<proteinExistence type="predicted"/>
<feature type="transmembrane region" description="Helical" evidence="2">
    <location>
        <begin position="30"/>
        <end position="52"/>
    </location>
</feature>
<evidence type="ECO:0000313" key="4">
    <source>
        <dbReference type="Proteomes" id="UP001159428"/>
    </source>
</evidence>
<sequence>LACWPCLHLDAFENIIEARTPYPVMIAETISSACFALLVVVFCCVIKIYTMVKSIRPSRNERVRVVYARDNQRASPVAREPTVYFPQAERGAGQHGTCNNTTYSGSQARRRQPQMHDERFR</sequence>
<keyword evidence="2" id="KW-0812">Transmembrane</keyword>
<evidence type="ECO:0000256" key="2">
    <source>
        <dbReference type="SAM" id="Phobius"/>
    </source>
</evidence>
<keyword evidence="4" id="KW-1185">Reference proteome</keyword>
<dbReference type="AlphaFoldDB" id="A0AAU9WW20"/>
<feature type="compositionally biased region" description="Polar residues" evidence="1">
    <location>
        <begin position="96"/>
        <end position="107"/>
    </location>
</feature>
<gene>
    <name evidence="3" type="ORF">PMEA_00013042</name>
</gene>
<feature type="region of interest" description="Disordered" evidence="1">
    <location>
        <begin position="90"/>
        <end position="121"/>
    </location>
</feature>
<evidence type="ECO:0000313" key="3">
    <source>
        <dbReference type="EMBL" id="CAH3127900.1"/>
    </source>
</evidence>
<dbReference type="Proteomes" id="UP001159428">
    <property type="component" value="Unassembled WGS sequence"/>
</dbReference>
<name>A0AAU9WW20_9CNID</name>
<reference evidence="3 4" key="1">
    <citation type="submission" date="2022-05" db="EMBL/GenBank/DDBJ databases">
        <authorList>
            <consortium name="Genoscope - CEA"/>
            <person name="William W."/>
        </authorList>
    </citation>
    <scope>NUCLEOTIDE SEQUENCE [LARGE SCALE GENOMIC DNA]</scope>
</reference>
<organism evidence="3 4">
    <name type="scientific">Pocillopora meandrina</name>
    <dbReference type="NCBI Taxonomy" id="46732"/>
    <lineage>
        <taxon>Eukaryota</taxon>
        <taxon>Metazoa</taxon>
        <taxon>Cnidaria</taxon>
        <taxon>Anthozoa</taxon>
        <taxon>Hexacorallia</taxon>
        <taxon>Scleractinia</taxon>
        <taxon>Astrocoeniina</taxon>
        <taxon>Pocilloporidae</taxon>
        <taxon>Pocillopora</taxon>
    </lineage>
</organism>